<evidence type="ECO:0008006" key="4">
    <source>
        <dbReference type="Google" id="ProtNLM"/>
    </source>
</evidence>
<keyword evidence="1" id="KW-1133">Transmembrane helix</keyword>
<reference evidence="2" key="1">
    <citation type="submission" date="2019-06" db="EMBL/GenBank/DDBJ databases">
        <title>Mycoplasma neophronis type strain whole genome sequence.</title>
        <authorList>
            <person name="Spergser J."/>
        </authorList>
    </citation>
    <scope>NUCLEOTIDE SEQUENCE [LARGE SCALE GENOMIC DNA]</scope>
    <source>
        <strain evidence="2">DSM 24097</strain>
    </source>
</reference>
<feature type="transmembrane region" description="Helical" evidence="1">
    <location>
        <begin position="72"/>
        <end position="98"/>
    </location>
</feature>
<feature type="transmembrane region" description="Helical" evidence="1">
    <location>
        <begin position="12"/>
        <end position="34"/>
    </location>
</feature>
<sequence>MKTELKKFNQVMIAQIILAIFGIAMFAFFVYGFASVAIINNSIAGAHNISDASKIREAATEAEKSSLDYANLIFFVAIILWTISLASSLIIGITSAVLNWREQNVKGFILSLAGALVSRTCLIISSIQSMIYARRISAM</sequence>
<accession>A0ABY2Z0X0</accession>
<keyword evidence="1" id="KW-0812">Transmembrane</keyword>
<gene>
    <name evidence="2" type="ORF">FJR74_01055</name>
</gene>
<evidence type="ECO:0000256" key="1">
    <source>
        <dbReference type="SAM" id="Phobius"/>
    </source>
</evidence>
<evidence type="ECO:0000313" key="3">
    <source>
        <dbReference type="Proteomes" id="UP000316851"/>
    </source>
</evidence>
<keyword evidence="3" id="KW-1185">Reference proteome</keyword>
<comment type="caution">
    <text evidence="2">The sequence shown here is derived from an EMBL/GenBank/DDBJ whole genome shotgun (WGS) entry which is preliminary data.</text>
</comment>
<dbReference type="RefSeq" id="WP_140914693.1">
    <property type="nucleotide sequence ID" value="NZ_VHHP01000002.1"/>
</dbReference>
<organism evidence="2 3">
    <name type="scientific">Metamycoplasma neophronis</name>
    <dbReference type="NCBI Taxonomy" id="872983"/>
    <lineage>
        <taxon>Bacteria</taxon>
        <taxon>Bacillati</taxon>
        <taxon>Mycoplasmatota</taxon>
        <taxon>Mycoplasmoidales</taxon>
        <taxon>Metamycoplasmataceae</taxon>
        <taxon>Metamycoplasma</taxon>
    </lineage>
</organism>
<protein>
    <recommendedName>
        <fullName evidence="4">DUF4064 domain-containing protein</fullName>
    </recommendedName>
</protein>
<dbReference type="EMBL" id="VHHP01000002">
    <property type="protein sequence ID" value="TPR54347.1"/>
    <property type="molecule type" value="Genomic_DNA"/>
</dbReference>
<feature type="transmembrane region" description="Helical" evidence="1">
    <location>
        <begin position="110"/>
        <end position="133"/>
    </location>
</feature>
<name>A0ABY2Z0X0_9BACT</name>
<dbReference type="Proteomes" id="UP000316851">
    <property type="component" value="Unassembled WGS sequence"/>
</dbReference>
<proteinExistence type="predicted"/>
<evidence type="ECO:0000313" key="2">
    <source>
        <dbReference type="EMBL" id="TPR54347.1"/>
    </source>
</evidence>
<keyword evidence="1" id="KW-0472">Membrane</keyword>